<comment type="caution">
    <text evidence="2">The sequence shown here is derived from an EMBL/GenBank/DDBJ whole genome shotgun (WGS) entry which is preliminary data.</text>
</comment>
<feature type="transmembrane region" description="Helical" evidence="1">
    <location>
        <begin position="114"/>
        <end position="133"/>
    </location>
</feature>
<name>A0A429XA69_SIMTE</name>
<keyword evidence="1" id="KW-1133">Transmembrane helix</keyword>
<gene>
    <name evidence="2" type="ORF">D5F11_007700</name>
</gene>
<keyword evidence="1" id="KW-0472">Membrane</keyword>
<accession>A0A429XA69</accession>
<keyword evidence="1" id="KW-0812">Transmembrane</keyword>
<evidence type="ECO:0000256" key="1">
    <source>
        <dbReference type="SAM" id="Phobius"/>
    </source>
</evidence>
<dbReference type="RefSeq" id="WP_120117532.1">
    <property type="nucleotide sequence ID" value="NZ_QYTW02000005.1"/>
</dbReference>
<evidence type="ECO:0000313" key="2">
    <source>
        <dbReference type="EMBL" id="RST60318.1"/>
    </source>
</evidence>
<proteinExistence type="predicted"/>
<feature type="transmembrane region" description="Helical" evidence="1">
    <location>
        <begin position="82"/>
        <end position="102"/>
    </location>
</feature>
<feature type="transmembrane region" description="Helical" evidence="1">
    <location>
        <begin position="50"/>
        <end position="70"/>
    </location>
</feature>
<dbReference type="EMBL" id="QYTW02000005">
    <property type="protein sequence ID" value="RST60318.1"/>
    <property type="molecule type" value="Genomic_DNA"/>
</dbReference>
<reference evidence="2 3" key="1">
    <citation type="submission" date="2018-12" db="EMBL/GenBank/DDBJ databases">
        <authorList>
            <person name="Sun L."/>
            <person name="Chen Z."/>
        </authorList>
    </citation>
    <scope>NUCLEOTIDE SEQUENCE [LARGE SCALE GENOMIC DNA]</scope>
    <source>
        <strain evidence="2 3">LMG 29736</strain>
    </source>
</reference>
<dbReference type="OrthoDB" id="2300382at2"/>
<feature type="transmembrane region" description="Helical" evidence="1">
    <location>
        <begin position="20"/>
        <end position="38"/>
    </location>
</feature>
<dbReference type="AlphaFoldDB" id="A0A429XA69"/>
<evidence type="ECO:0000313" key="3">
    <source>
        <dbReference type="Proteomes" id="UP000287296"/>
    </source>
</evidence>
<dbReference type="Proteomes" id="UP000287296">
    <property type="component" value="Unassembled WGS sequence"/>
</dbReference>
<sequence>MMKKITDERLMIKNLKNIRIAFFIQSLGVIGILLYTAIKHGISGMTSQPLWIVFMLTAIVLGYLQMSISIEHENPDKKIKKGSYFKTVMIILLITIGLGFLITLSPESGPKDGFVVGGVIFLCTLAPYSYIYYLRKKHSEDTDEE</sequence>
<organism evidence="2 3">
    <name type="scientific">Siminovitchia terrae</name>
    <name type="common">Bacillus terrae</name>
    <dbReference type="NCBI Taxonomy" id="1914933"/>
    <lineage>
        <taxon>Bacteria</taxon>
        <taxon>Bacillati</taxon>
        <taxon>Bacillota</taxon>
        <taxon>Bacilli</taxon>
        <taxon>Bacillales</taxon>
        <taxon>Bacillaceae</taxon>
        <taxon>Siminovitchia</taxon>
    </lineage>
</organism>
<evidence type="ECO:0008006" key="4">
    <source>
        <dbReference type="Google" id="ProtNLM"/>
    </source>
</evidence>
<protein>
    <recommendedName>
        <fullName evidence="4">Branched-chain amino acid ABC transporter substrate-binding protein</fullName>
    </recommendedName>
</protein>